<dbReference type="InParanoid" id="F0ZAF2"/>
<dbReference type="Proteomes" id="UP000001064">
    <property type="component" value="Unassembled WGS sequence"/>
</dbReference>
<dbReference type="VEuPathDB" id="AmoebaDB:DICPUDRAFT_75347"/>
<evidence type="ECO:0000313" key="2">
    <source>
        <dbReference type="Proteomes" id="UP000001064"/>
    </source>
</evidence>
<dbReference type="KEGG" id="dpp:DICPUDRAFT_75347"/>
<organism evidence="1 2">
    <name type="scientific">Dictyostelium purpureum</name>
    <name type="common">Slime mold</name>
    <dbReference type="NCBI Taxonomy" id="5786"/>
    <lineage>
        <taxon>Eukaryota</taxon>
        <taxon>Amoebozoa</taxon>
        <taxon>Evosea</taxon>
        <taxon>Eumycetozoa</taxon>
        <taxon>Dictyostelia</taxon>
        <taxon>Dictyosteliales</taxon>
        <taxon>Dictyosteliaceae</taxon>
        <taxon>Dictyostelium</taxon>
    </lineage>
</organism>
<proteinExistence type="predicted"/>
<protein>
    <submittedName>
        <fullName evidence="1">Uncharacterized protein</fullName>
    </submittedName>
</protein>
<reference evidence="2" key="1">
    <citation type="journal article" date="2011" name="Genome Biol.">
        <title>Comparative genomics of the social amoebae Dictyostelium discoideum and Dictyostelium purpureum.</title>
        <authorList>
            <consortium name="US DOE Joint Genome Institute (JGI-PGF)"/>
            <person name="Sucgang R."/>
            <person name="Kuo A."/>
            <person name="Tian X."/>
            <person name="Salerno W."/>
            <person name="Parikh A."/>
            <person name="Feasley C.L."/>
            <person name="Dalin E."/>
            <person name="Tu H."/>
            <person name="Huang E."/>
            <person name="Barry K."/>
            <person name="Lindquist E."/>
            <person name="Shapiro H."/>
            <person name="Bruce D."/>
            <person name="Schmutz J."/>
            <person name="Salamov A."/>
            <person name="Fey P."/>
            <person name="Gaudet P."/>
            <person name="Anjard C."/>
            <person name="Babu M.M."/>
            <person name="Basu S."/>
            <person name="Bushmanova Y."/>
            <person name="van der Wel H."/>
            <person name="Katoh-Kurasawa M."/>
            <person name="Dinh C."/>
            <person name="Coutinho P.M."/>
            <person name="Saito T."/>
            <person name="Elias M."/>
            <person name="Schaap P."/>
            <person name="Kay R.R."/>
            <person name="Henrissat B."/>
            <person name="Eichinger L."/>
            <person name="Rivero F."/>
            <person name="Putnam N.H."/>
            <person name="West C.M."/>
            <person name="Loomis W.F."/>
            <person name="Chisholm R.L."/>
            <person name="Shaulsky G."/>
            <person name="Strassmann J.E."/>
            <person name="Queller D.C."/>
            <person name="Kuspa A."/>
            <person name="Grigoriev I.V."/>
        </authorList>
    </citation>
    <scope>NUCLEOTIDE SEQUENCE [LARGE SCALE GENOMIC DNA]</scope>
    <source>
        <strain evidence="2">QSDP1</strain>
    </source>
</reference>
<evidence type="ECO:0000313" key="1">
    <source>
        <dbReference type="EMBL" id="EGC39039.1"/>
    </source>
</evidence>
<gene>
    <name evidence="1" type="ORF">DICPUDRAFT_75347</name>
</gene>
<name>F0ZAF2_DICPU</name>
<dbReference type="AlphaFoldDB" id="F0ZAF2"/>
<dbReference type="EMBL" id="GL870964">
    <property type="protein sequence ID" value="EGC39039.1"/>
    <property type="molecule type" value="Genomic_DNA"/>
</dbReference>
<sequence length="299" mass="34296">MVHNETNRDVNLISLLYEKKKEQLHMFDLVECAYYLDNIEALEYFLSMNVPTFLPNYTNNNKSFSISSIKSLELLLKYRVNIIEPYNININNNNNNNNTTSASASSSSFSLNNSNNNNYTITVALAFSLKNSYSNYNLNSSISEYSNLNNNSISLARRASCSSISSCNSNDSNKRGIKITTKLYTTTFKTLNIGNIQETLDKFHSNRADHPKITYEAKKKYLEYSNIEDIEKLFRAISTYSAGIPFNKLSIRFIWKKGLICHHRENFKNNSTKSNFSSNVSPVYNYTGSKEHQPKKEKE</sequence>
<dbReference type="GeneID" id="10510295"/>
<keyword evidence="2" id="KW-1185">Reference proteome</keyword>
<accession>F0ZAF2</accession>
<dbReference type="RefSeq" id="XP_003284389.1">
    <property type="nucleotide sequence ID" value="XM_003284341.1"/>
</dbReference>